<dbReference type="PANTHER" id="PTHR33572">
    <property type="entry name" value="SPORE DEVELOPMENT REGULATOR VOSA"/>
    <property type="match status" value="1"/>
</dbReference>
<evidence type="ECO:0000256" key="3">
    <source>
        <dbReference type="ARBA" id="ARBA00023163"/>
    </source>
</evidence>
<dbReference type="InterPro" id="IPR038491">
    <property type="entry name" value="Velvet_dom_sf"/>
</dbReference>
<protein>
    <recommendedName>
        <fullName evidence="5">Velvet domain-containing protein</fullName>
    </recommendedName>
</protein>
<evidence type="ECO:0000313" key="7">
    <source>
        <dbReference type="Proteomes" id="UP000886523"/>
    </source>
</evidence>
<evidence type="ECO:0000313" key="6">
    <source>
        <dbReference type="EMBL" id="KAF9507033.1"/>
    </source>
</evidence>
<keyword evidence="2" id="KW-0805">Transcription regulation</keyword>
<keyword evidence="7" id="KW-1185">Reference proteome</keyword>
<dbReference type="PROSITE" id="PS51821">
    <property type="entry name" value="VELVET"/>
    <property type="match status" value="1"/>
</dbReference>
<evidence type="ECO:0000256" key="1">
    <source>
        <dbReference type="ARBA" id="ARBA00004123"/>
    </source>
</evidence>
<dbReference type="InterPro" id="IPR021740">
    <property type="entry name" value="Velvet"/>
</dbReference>
<accession>A0A9P6AJN7</accession>
<comment type="caution">
    <text evidence="6">The sequence shown here is derived from an EMBL/GenBank/DDBJ whole genome shotgun (WGS) entry which is preliminary data.</text>
</comment>
<feature type="non-terminal residue" evidence="6">
    <location>
        <position position="104"/>
    </location>
</feature>
<keyword evidence="4" id="KW-0539">Nucleus</keyword>
<organism evidence="6 7">
    <name type="scientific">Hydnum rufescens UP504</name>
    <dbReference type="NCBI Taxonomy" id="1448309"/>
    <lineage>
        <taxon>Eukaryota</taxon>
        <taxon>Fungi</taxon>
        <taxon>Dikarya</taxon>
        <taxon>Basidiomycota</taxon>
        <taxon>Agaricomycotina</taxon>
        <taxon>Agaricomycetes</taxon>
        <taxon>Cantharellales</taxon>
        <taxon>Hydnaceae</taxon>
        <taxon>Hydnum</taxon>
    </lineage>
</organism>
<keyword evidence="3" id="KW-0804">Transcription</keyword>
<feature type="non-terminal residue" evidence="6">
    <location>
        <position position="1"/>
    </location>
</feature>
<proteinExistence type="predicted"/>
<dbReference type="Gene3D" id="2.60.40.3960">
    <property type="entry name" value="Velvet domain"/>
    <property type="match status" value="1"/>
</dbReference>
<dbReference type="OrthoDB" id="5599552at2759"/>
<evidence type="ECO:0000256" key="4">
    <source>
        <dbReference type="ARBA" id="ARBA00023242"/>
    </source>
</evidence>
<dbReference type="PANTHER" id="PTHR33572:SF3">
    <property type="entry name" value="VELVET COMPLEX SUBUNIT B"/>
    <property type="match status" value="1"/>
</dbReference>
<dbReference type="GO" id="GO:0005634">
    <property type="term" value="C:nucleus"/>
    <property type="evidence" value="ECO:0007669"/>
    <property type="project" value="UniProtKB-SubCell"/>
</dbReference>
<comment type="subcellular location">
    <subcellularLocation>
        <location evidence="1">Nucleus</location>
    </subcellularLocation>
</comment>
<gene>
    <name evidence="6" type="ORF">BS47DRAFT_1255434</name>
</gene>
<name>A0A9P6AJN7_9AGAM</name>
<dbReference type="Pfam" id="PF11754">
    <property type="entry name" value="Velvet"/>
    <property type="match status" value="1"/>
</dbReference>
<evidence type="ECO:0000256" key="2">
    <source>
        <dbReference type="ARBA" id="ARBA00023015"/>
    </source>
</evidence>
<dbReference type="Proteomes" id="UP000886523">
    <property type="component" value="Unassembled WGS sequence"/>
</dbReference>
<sequence length="104" mass="12066">LFGSSFVHAVHMDWRGEPVVFFVFSDLSVRLEGYFCLRYRFFDLFRQVRTVGSNDVPVAAELYSGGFVIYSTKEFPGLQASTPLTKHLSRWGVRVNLREGERRR</sequence>
<dbReference type="AlphaFoldDB" id="A0A9P6AJN7"/>
<evidence type="ECO:0000259" key="5">
    <source>
        <dbReference type="PROSITE" id="PS51821"/>
    </source>
</evidence>
<reference evidence="6" key="1">
    <citation type="journal article" date="2020" name="Nat. Commun.">
        <title>Large-scale genome sequencing of mycorrhizal fungi provides insights into the early evolution of symbiotic traits.</title>
        <authorList>
            <person name="Miyauchi S."/>
            <person name="Kiss E."/>
            <person name="Kuo A."/>
            <person name="Drula E."/>
            <person name="Kohler A."/>
            <person name="Sanchez-Garcia M."/>
            <person name="Morin E."/>
            <person name="Andreopoulos B."/>
            <person name="Barry K.W."/>
            <person name="Bonito G."/>
            <person name="Buee M."/>
            <person name="Carver A."/>
            <person name="Chen C."/>
            <person name="Cichocki N."/>
            <person name="Clum A."/>
            <person name="Culley D."/>
            <person name="Crous P.W."/>
            <person name="Fauchery L."/>
            <person name="Girlanda M."/>
            <person name="Hayes R.D."/>
            <person name="Keri Z."/>
            <person name="LaButti K."/>
            <person name="Lipzen A."/>
            <person name="Lombard V."/>
            <person name="Magnuson J."/>
            <person name="Maillard F."/>
            <person name="Murat C."/>
            <person name="Nolan M."/>
            <person name="Ohm R.A."/>
            <person name="Pangilinan J."/>
            <person name="Pereira M.F."/>
            <person name="Perotto S."/>
            <person name="Peter M."/>
            <person name="Pfister S."/>
            <person name="Riley R."/>
            <person name="Sitrit Y."/>
            <person name="Stielow J.B."/>
            <person name="Szollosi G."/>
            <person name="Zifcakova L."/>
            <person name="Stursova M."/>
            <person name="Spatafora J.W."/>
            <person name="Tedersoo L."/>
            <person name="Vaario L.M."/>
            <person name="Yamada A."/>
            <person name="Yan M."/>
            <person name="Wang P."/>
            <person name="Xu J."/>
            <person name="Bruns T."/>
            <person name="Baldrian P."/>
            <person name="Vilgalys R."/>
            <person name="Dunand C."/>
            <person name="Henrissat B."/>
            <person name="Grigoriev I.V."/>
            <person name="Hibbett D."/>
            <person name="Nagy L.G."/>
            <person name="Martin F.M."/>
        </authorList>
    </citation>
    <scope>NUCLEOTIDE SEQUENCE</scope>
    <source>
        <strain evidence="6">UP504</strain>
    </source>
</reference>
<feature type="domain" description="Velvet" evidence="5">
    <location>
        <begin position="1"/>
        <end position="98"/>
    </location>
</feature>
<dbReference type="InterPro" id="IPR037525">
    <property type="entry name" value="Velvet_dom"/>
</dbReference>
<dbReference type="EMBL" id="MU129092">
    <property type="protein sequence ID" value="KAF9507033.1"/>
    <property type="molecule type" value="Genomic_DNA"/>
</dbReference>